<protein>
    <submittedName>
        <fullName evidence="1">Uncharacterized protein</fullName>
    </submittedName>
</protein>
<evidence type="ECO:0000313" key="1">
    <source>
        <dbReference type="EMBL" id="AEH09678.1"/>
    </source>
</evidence>
<sequence length="64" mass="7022">MPADTVAAVETGDGWDDPDLVDRLLDTDGPDVVDMRRALVAETPAAARQRFPRLRGVFRRRSAG</sequence>
<organism evidence="1 2">
    <name type="scientific">Candidatus Protofrankia datiscae</name>
    <dbReference type="NCBI Taxonomy" id="2716812"/>
    <lineage>
        <taxon>Bacteria</taxon>
        <taxon>Bacillati</taxon>
        <taxon>Actinomycetota</taxon>
        <taxon>Actinomycetes</taxon>
        <taxon>Frankiales</taxon>
        <taxon>Frankiaceae</taxon>
        <taxon>Protofrankia</taxon>
    </lineage>
</organism>
<reference evidence="1 2" key="1">
    <citation type="submission" date="2011-05" db="EMBL/GenBank/DDBJ databases">
        <title>Complete sequence of chromosome of Frankia symbiont of Datisca glomerata.</title>
        <authorList>
            <consortium name="US DOE Joint Genome Institute"/>
            <person name="Lucas S."/>
            <person name="Han J."/>
            <person name="Lapidus A."/>
            <person name="Cheng J.-F."/>
            <person name="Goodwin L."/>
            <person name="Pitluck S."/>
            <person name="Peters L."/>
            <person name="Mikhailova N."/>
            <person name="Chertkov O."/>
            <person name="Teshima H."/>
            <person name="Han C."/>
            <person name="Tapia R."/>
            <person name="Land M."/>
            <person name="Hauser L."/>
            <person name="Kyrpides N."/>
            <person name="Ivanova N."/>
            <person name="Pagani I."/>
            <person name="Berry A."/>
            <person name="Pawlowski K."/>
            <person name="Persson T."/>
            <person name="Vanden Heuvel B."/>
            <person name="Benson D."/>
            <person name="Woyke T."/>
        </authorList>
    </citation>
    <scope>NUCLEOTIDE SEQUENCE [LARGE SCALE GENOMIC DNA]</scope>
    <source>
        <strain evidence="2">4085684</strain>
    </source>
</reference>
<dbReference type="RefSeq" id="WP_013873610.1">
    <property type="nucleotide sequence ID" value="NC_015656.1"/>
</dbReference>
<proteinExistence type="predicted"/>
<keyword evidence="2" id="KW-1185">Reference proteome</keyword>
<name>F8AZR8_9ACTN</name>
<evidence type="ECO:0000313" key="2">
    <source>
        <dbReference type="Proteomes" id="UP000001549"/>
    </source>
</evidence>
<accession>F8AZR8</accession>
<dbReference type="KEGG" id="fsy:FsymDg_2279"/>
<dbReference type="HOGENOM" id="CLU_2861239_0_0_11"/>
<dbReference type="Proteomes" id="UP000001549">
    <property type="component" value="Chromosome"/>
</dbReference>
<gene>
    <name evidence="1" type="ordered locus">FsymDg_2279</name>
</gene>
<dbReference type="AlphaFoldDB" id="F8AZR8"/>
<dbReference type="EMBL" id="CP002801">
    <property type="protein sequence ID" value="AEH09678.1"/>
    <property type="molecule type" value="Genomic_DNA"/>
</dbReference>